<comment type="subcellular location">
    <subcellularLocation>
        <location evidence="1">Nucleus</location>
    </subcellularLocation>
</comment>
<dbReference type="InterPro" id="IPR036864">
    <property type="entry name" value="Zn2-C6_fun-type_DNA-bd_sf"/>
</dbReference>
<keyword evidence="4" id="KW-0804">Transcription</keyword>
<dbReference type="EMBL" id="JAPVEA010000001">
    <property type="protein sequence ID" value="KAJ5465133.1"/>
    <property type="molecule type" value="Genomic_DNA"/>
</dbReference>
<dbReference type="PROSITE" id="PS00463">
    <property type="entry name" value="ZN2_CY6_FUNGAL_1"/>
    <property type="match status" value="1"/>
</dbReference>
<evidence type="ECO:0000256" key="2">
    <source>
        <dbReference type="ARBA" id="ARBA00023015"/>
    </source>
</evidence>
<dbReference type="Gene3D" id="4.10.240.10">
    <property type="entry name" value="Zn(2)-C6 fungal-type DNA-binding domain"/>
    <property type="match status" value="1"/>
</dbReference>
<dbReference type="CDD" id="cd12148">
    <property type="entry name" value="fungal_TF_MHR"/>
    <property type="match status" value="1"/>
</dbReference>
<gene>
    <name evidence="7" type="ORF">N7458_000819</name>
</gene>
<evidence type="ECO:0000313" key="7">
    <source>
        <dbReference type="EMBL" id="KAJ5465133.1"/>
    </source>
</evidence>
<dbReference type="InterPro" id="IPR050613">
    <property type="entry name" value="Sec_Metabolite_Reg"/>
</dbReference>
<organism evidence="7 8">
    <name type="scientific">Penicillium daleae</name>
    <dbReference type="NCBI Taxonomy" id="63821"/>
    <lineage>
        <taxon>Eukaryota</taxon>
        <taxon>Fungi</taxon>
        <taxon>Dikarya</taxon>
        <taxon>Ascomycota</taxon>
        <taxon>Pezizomycotina</taxon>
        <taxon>Eurotiomycetes</taxon>
        <taxon>Eurotiomycetidae</taxon>
        <taxon>Eurotiales</taxon>
        <taxon>Aspergillaceae</taxon>
        <taxon>Penicillium</taxon>
    </lineage>
</organism>
<evidence type="ECO:0000256" key="4">
    <source>
        <dbReference type="ARBA" id="ARBA00023163"/>
    </source>
</evidence>
<evidence type="ECO:0000313" key="8">
    <source>
        <dbReference type="Proteomes" id="UP001213681"/>
    </source>
</evidence>
<reference evidence="7" key="2">
    <citation type="journal article" date="2023" name="IMA Fungus">
        <title>Comparative genomic study of the Penicillium genus elucidates a diverse pangenome and 15 lateral gene transfer events.</title>
        <authorList>
            <person name="Petersen C."/>
            <person name="Sorensen T."/>
            <person name="Nielsen M.R."/>
            <person name="Sondergaard T.E."/>
            <person name="Sorensen J.L."/>
            <person name="Fitzpatrick D.A."/>
            <person name="Frisvad J.C."/>
            <person name="Nielsen K.L."/>
        </authorList>
    </citation>
    <scope>NUCLEOTIDE SEQUENCE</scope>
    <source>
        <strain evidence="7">IBT 16125</strain>
    </source>
</reference>
<keyword evidence="3" id="KW-0238">DNA-binding</keyword>
<reference evidence="7" key="1">
    <citation type="submission" date="2022-12" db="EMBL/GenBank/DDBJ databases">
        <authorList>
            <person name="Petersen C."/>
        </authorList>
    </citation>
    <scope>NUCLEOTIDE SEQUENCE</scope>
    <source>
        <strain evidence="7">IBT 16125</strain>
    </source>
</reference>
<name>A0AAD6G7R5_9EURO</name>
<dbReference type="SUPFAM" id="SSF57701">
    <property type="entry name" value="Zn2/Cys6 DNA-binding domain"/>
    <property type="match status" value="1"/>
</dbReference>
<dbReference type="GO" id="GO:0005634">
    <property type="term" value="C:nucleus"/>
    <property type="evidence" value="ECO:0007669"/>
    <property type="project" value="UniProtKB-SubCell"/>
</dbReference>
<proteinExistence type="predicted"/>
<keyword evidence="8" id="KW-1185">Reference proteome</keyword>
<dbReference type="GO" id="GO:0003677">
    <property type="term" value="F:DNA binding"/>
    <property type="evidence" value="ECO:0007669"/>
    <property type="project" value="UniProtKB-KW"/>
</dbReference>
<evidence type="ECO:0000256" key="5">
    <source>
        <dbReference type="ARBA" id="ARBA00023242"/>
    </source>
</evidence>
<dbReference type="SMART" id="SM00066">
    <property type="entry name" value="GAL4"/>
    <property type="match status" value="1"/>
</dbReference>
<dbReference type="PANTHER" id="PTHR31001">
    <property type="entry name" value="UNCHARACTERIZED TRANSCRIPTIONAL REGULATORY PROTEIN"/>
    <property type="match status" value="1"/>
</dbReference>
<dbReference type="GO" id="GO:0008270">
    <property type="term" value="F:zinc ion binding"/>
    <property type="evidence" value="ECO:0007669"/>
    <property type="project" value="InterPro"/>
</dbReference>
<dbReference type="GeneID" id="81594456"/>
<comment type="caution">
    <text evidence="7">The sequence shown here is derived from an EMBL/GenBank/DDBJ whole genome shotgun (WGS) entry which is preliminary data.</text>
</comment>
<dbReference type="GO" id="GO:0000981">
    <property type="term" value="F:DNA-binding transcription factor activity, RNA polymerase II-specific"/>
    <property type="evidence" value="ECO:0007669"/>
    <property type="project" value="InterPro"/>
</dbReference>
<evidence type="ECO:0000256" key="3">
    <source>
        <dbReference type="ARBA" id="ARBA00023125"/>
    </source>
</evidence>
<dbReference type="RefSeq" id="XP_056771980.1">
    <property type="nucleotide sequence ID" value="XM_056904213.1"/>
</dbReference>
<dbReference type="Pfam" id="PF00172">
    <property type="entry name" value="Zn_clus"/>
    <property type="match status" value="1"/>
</dbReference>
<keyword evidence="5" id="KW-0539">Nucleus</keyword>
<accession>A0AAD6G7R5</accession>
<keyword evidence="2" id="KW-0805">Transcription regulation</keyword>
<evidence type="ECO:0000256" key="1">
    <source>
        <dbReference type="ARBA" id="ARBA00004123"/>
    </source>
</evidence>
<evidence type="ECO:0000259" key="6">
    <source>
        <dbReference type="PROSITE" id="PS50048"/>
    </source>
</evidence>
<dbReference type="InterPro" id="IPR001138">
    <property type="entry name" value="Zn2Cys6_DnaBD"/>
</dbReference>
<dbReference type="Proteomes" id="UP001213681">
    <property type="component" value="Unassembled WGS sequence"/>
</dbReference>
<dbReference type="PROSITE" id="PS50048">
    <property type="entry name" value="ZN2_CY6_FUNGAL_2"/>
    <property type="match status" value="1"/>
</dbReference>
<sequence length="643" mass="71430">MIKRGSVALGPKPTKACVNCRRLKMKCEVSGPAPCRRCRHHQTPCIFKPRANASALHELVEEAQNELLASSSSTYDQQSILDRLDRIEAALGISQDEPQAVPVTESLDLDEETDSVPLQGVWKAVAHLRSITRPAPDDNIWSRPIVKRLWSSFLNNLPLLHFLKDRDVFTSPTPLLLASVLYISALHHEQPELAAMGSGYFASTCSAIAELVTPCSKRDSIANSDSFPDGELMDSVKSKKEKVFHNILGLIMASLSSEAYIDATGSWIAIAYRLWLDHCPSDLDSSISDWRGLFCGLQVIDIEHASMHMTHPLLPRQPPKSSIQRLDTPTGNAFQGLADMMHYGLSHFVGKGLPTIWCSINADFSGNISAPHSSFSDHDSDVIRLWARKLDDWLVRYNGTSQPSPSDRQGILILLQYHLHKLFVLSIYHPARGFDLSSAKISPAERHELLVSARTVLRLRQDDASIWSNWDLIMITWAAILLLRGVEDGMTHQDDLHLIQAHLYSLERSHQSAASIHTVLSQRLESSMQAMHTPPDTSSALAFPGPMVDDSWTIFDQEIMSLANPPWLFQDPLPFPQAQKSSTQTAPDAQTGLSYDASLLTHSAQQYPANNQWSNAEQLHGALPSTLNRIFGNEAPNHGNRLI</sequence>
<dbReference type="AlphaFoldDB" id="A0AAD6G7R5"/>
<feature type="domain" description="Zn(2)-C6 fungal-type" evidence="6">
    <location>
        <begin position="16"/>
        <end position="47"/>
    </location>
</feature>
<dbReference type="CDD" id="cd00067">
    <property type="entry name" value="GAL4"/>
    <property type="match status" value="1"/>
</dbReference>
<protein>
    <recommendedName>
        <fullName evidence="6">Zn(2)-C6 fungal-type domain-containing protein</fullName>
    </recommendedName>
</protein>